<feature type="region of interest" description="Disordered" evidence="1">
    <location>
        <begin position="42"/>
        <end position="110"/>
    </location>
</feature>
<keyword evidence="3" id="KW-1185">Reference proteome</keyword>
<name>A0A9W9Z855_9CNID</name>
<accession>A0A9W9Z855</accession>
<dbReference type="Proteomes" id="UP001163046">
    <property type="component" value="Unassembled WGS sequence"/>
</dbReference>
<reference evidence="2" key="1">
    <citation type="submission" date="2023-01" db="EMBL/GenBank/DDBJ databases">
        <title>Genome assembly of the deep-sea coral Lophelia pertusa.</title>
        <authorList>
            <person name="Herrera S."/>
            <person name="Cordes E."/>
        </authorList>
    </citation>
    <scope>NUCLEOTIDE SEQUENCE</scope>
    <source>
        <strain evidence="2">USNM1676648</strain>
        <tissue evidence="2">Polyp</tissue>
    </source>
</reference>
<evidence type="ECO:0000256" key="1">
    <source>
        <dbReference type="SAM" id="MobiDB-lite"/>
    </source>
</evidence>
<dbReference type="EMBL" id="MU826413">
    <property type="protein sequence ID" value="KAJ7376144.1"/>
    <property type="molecule type" value="Genomic_DNA"/>
</dbReference>
<dbReference type="AlphaFoldDB" id="A0A9W9Z855"/>
<evidence type="ECO:0000313" key="3">
    <source>
        <dbReference type="Proteomes" id="UP001163046"/>
    </source>
</evidence>
<proteinExistence type="predicted"/>
<gene>
    <name evidence="2" type="ORF">OS493_036750</name>
</gene>
<organism evidence="2 3">
    <name type="scientific">Desmophyllum pertusum</name>
    <dbReference type="NCBI Taxonomy" id="174260"/>
    <lineage>
        <taxon>Eukaryota</taxon>
        <taxon>Metazoa</taxon>
        <taxon>Cnidaria</taxon>
        <taxon>Anthozoa</taxon>
        <taxon>Hexacorallia</taxon>
        <taxon>Scleractinia</taxon>
        <taxon>Caryophylliina</taxon>
        <taxon>Caryophylliidae</taxon>
        <taxon>Desmophyllum</taxon>
    </lineage>
</organism>
<evidence type="ECO:0000313" key="2">
    <source>
        <dbReference type="EMBL" id="KAJ7376144.1"/>
    </source>
</evidence>
<comment type="caution">
    <text evidence="2">The sequence shown here is derived from an EMBL/GenBank/DDBJ whole genome shotgun (WGS) entry which is preliminary data.</text>
</comment>
<feature type="compositionally biased region" description="Basic and acidic residues" evidence="1">
    <location>
        <begin position="42"/>
        <end position="62"/>
    </location>
</feature>
<sequence length="157" mass="17970">MLRYYKKALRELEEKSNGKYQVEERYHKQGLNNIYGGEVEEDSRVDLSKESQKSSTLERSRYSYEISPCGSSLQSNTHHSKKTSGKVSSKDGHKKKKKRTEDLTTNKVDLADGNYNKTDATESIVEPSFISNLTMDKAKLREATVNSNKIHENIQTF</sequence>
<protein>
    <submittedName>
        <fullName evidence="2">Uncharacterized protein</fullName>
    </submittedName>
</protein>